<comment type="similarity">
    <text evidence="1">Belongs to the UPF0065 (bug) family.</text>
</comment>
<dbReference type="Gene3D" id="3.40.190.150">
    <property type="entry name" value="Bordetella uptake gene, domain 1"/>
    <property type="match status" value="1"/>
</dbReference>
<dbReference type="InterPro" id="IPR042100">
    <property type="entry name" value="Bug_dom1"/>
</dbReference>
<keyword evidence="4" id="KW-1185">Reference proteome</keyword>
<dbReference type="PANTHER" id="PTHR42928:SF5">
    <property type="entry name" value="BLR1237 PROTEIN"/>
    <property type="match status" value="1"/>
</dbReference>
<dbReference type="Proteomes" id="UP001305521">
    <property type="component" value="Chromosome"/>
</dbReference>
<dbReference type="CDD" id="cd07012">
    <property type="entry name" value="PBP2_Bug_TTT"/>
    <property type="match status" value="1"/>
</dbReference>
<dbReference type="PANTHER" id="PTHR42928">
    <property type="entry name" value="TRICARBOXYLATE-BINDING PROTEIN"/>
    <property type="match status" value="1"/>
</dbReference>
<dbReference type="RefSeq" id="WP_318651195.1">
    <property type="nucleotide sequence ID" value="NZ_CP137852.1"/>
</dbReference>
<dbReference type="PIRSF" id="PIRSF017082">
    <property type="entry name" value="YflP"/>
    <property type="match status" value="1"/>
</dbReference>
<accession>A0ABZ0PND7</accession>
<name>A0ABZ0PND7_9PROT</name>
<proteinExistence type="inferred from homology"/>
<feature type="signal peptide" evidence="2">
    <location>
        <begin position="1"/>
        <end position="22"/>
    </location>
</feature>
<protein>
    <submittedName>
        <fullName evidence="3">Tripartite tricarboxylate transporter substrate binding protein</fullName>
    </submittedName>
</protein>
<organism evidence="3 4">
    <name type="scientific">Sediminicoccus rosea</name>
    <dbReference type="NCBI Taxonomy" id="1225128"/>
    <lineage>
        <taxon>Bacteria</taxon>
        <taxon>Pseudomonadati</taxon>
        <taxon>Pseudomonadota</taxon>
        <taxon>Alphaproteobacteria</taxon>
        <taxon>Acetobacterales</taxon>
        <taxon>Roseomonadaceae</taxon>
        <taxon>Sediminicoccus</taxon>
    </lineage>
</organism>
<dbReference type="InterPro" id="IPR005064">
    <property type="entry name" value="BUG"/>
</dbReference>
<keyword evidence="2" id="KW-0732">Signal</keyword>
<feature type="chain" id="PRO_5045348437" evidence="2">
    <location>
        <begin position="23"/>
        <end position="321"/>
    </location>
</feature>
<dbReference type="Gene3D" id="3.40.190.10">
    <property type="entry name" value="Periplasmic binding protein-like II"/>
    <property type="match status" value="1"/>
</dbReference>
<evidence type="ECO:0000256" key="1">
    <source>
        <dbReference type="ARBA" id="ARBA00006987"/>
    </source>
</evidence>
<sequence>MLTRRSALALPLATSLAAPALAQQGFPNRPIRLVIPWLPGGSADTHLRVLAELAGRNLGQSVIVENRPGASGTLGPAMIAQEPRGDGHLIGQMPVTIFRIPAMSRRPTFDPMTDFTWVIHLTGYVFGVVVRSDSRYRTWEEFLDYAKANPGKVSYGTPGVGSSLHITMERIAAERGIEFLHVPFRGGADTTQALLQGSVECVADSTGWAPMVQEGRFRLLIVWSAERAKRFPQVRTLREVGIDIVSDSPFGLAGPKGMDPGVVRALHDAIKPALFDPQHVATLERFDMPVRYMDPEAYADFARRLNAEESAAVRRLGLRMD</sequence>
<gene>
    <name evidence="3" type="ORF">R9Z33_10240</name>
</gene>
<dbReference type="SUPFAM" id="SSF53850">
    <property type="entry name" value="Periplasmic binding protein-like II"/>
    <property type="match status" value="1"/>
</dbReference>
<evidence type="ECO:0000256" key="2">
    <source>
        <dbReference type="SAM" id="SignalP"/>
    </source>
</evidence>
<evidence type="ECO:0000313" key="4">
    <source>
        <dbReference type="Proteomes" id="UP001305521"/>
    </source>
</evidence>
<dbReference type="EMBL" id="CP137852">
    <property type="protein sequence ID" value="WPB87241.1"/>
    <property type="molecule type" value="Genomic_DNA"/>
</dbReference>
<dbReference type="Pfam" id="PF03401">
    <property type="entry name" value="TctC"/>
    <property type="match status" value="1"/>
</dbReference>
<evidence type="ECO:0000313" key="3">
    <source>
        <dbReference type="EMBL" id="WPB87241.1"/>
    </source>
</evidence>
<reference evidence="3 4" key="1">
    <citation type="submission" date="2023-11" db="EMBL/GenBank/DDBJ databases">
        <title>Arctic aerobic anoxygenic photoheterotroph Sediminicoccus rosea KRV36 adapts its photosynthesis to long days of polar summer.</title>
        <authorList>
            <person name="Tomasch J."/>
            <person name="Kopejtka K."/>
            <person name="Bily T."/>
            <person name="Gardiner A.T."/>
            <person name="Gardian Z."/>
            <person name="Shivaramu S."/>
            <person name="Koblizek M."/>
            <person name="Engelhardt F."/>
            <person name="Kaftan D."/>
        </authorList>
    </citation>
    <scope>NUCLEOTIDE SEQUENCE [LARGE SCALE GENOMIC DNA]</scope>
    <source>
        <strain evidence="3 4">R-30</strain>
    </source>
</reference>